<comment type="subcellular location">
    <subcellularLocation>
        <location evidence="1">Membrane</location>
        <topology evidence="1">Lipid-anchor</topology>
    </subcellularLocation>
</comment>
<evidence type="ECO:0000256" key="1">
    <source>
        <dbReference type="ARBA" id="ARBA00004635"/>
    </source>
</evidence>
<evidence type="ECO:0000313" key="10">
    <source>
        <dbReference type="EMBL" id="RXI99837.1"/>
    </source>
</evidence>
<keyword evidence="5" id="KW-0472">Membrane</keyword>
<evidence type="ECO:0000256" key="6">
    <source>
        <dbReference type="ARBA" id="ARBA00023139"/>
    </source>
</evidence>
<evidence type="ECO:0000256" key="2">
    <source>
        <dbReference type="ARBA" id="ARBA00007886"/>
    </source>
</evidence>
<protein>
    <submittedName>
        <fullName evidence="10">Ger(X)C family spore germination protein</fullName>
    </submittedName>
</protein>
<feature type="domain" description="Spore germination GerAC-like C-terminal" evidence="8">
    <location>
        <begin position="219"/>
        <end position="383"/>
    </location>
</feature>
<comment type="similarity">
    <text evidence="2">Belongs to the GerABKC lipoprotein family.</text>
</comment>
<gene>
    <name evidence="10" type="ORF">DS745_13215</name>
</gene>
<dbReference type="PROSITE" id="PS51257">
    <property type="entry name" value="PROKAR_LIPOPROTEIN"/>
    <property type="match status" value="1"/>
</dbReference>
<evidence type="ECO:0000259" key="8">
    <source>
        <dbReference type="Pfam" id="PF05504"/>
    </source>
</evidence>
<dbReference type="PANTHER" id="PTHR35789">
    <property type="entry name" value="SPORE GERMINATION PROTEIN B3"/>
    <property type="match status" value="1"/>
</dbReference>
<keyword evidence="6" id="KW-0564">Palmitate</keyword>
<dbReference type="Pfam" id="PF05504">
    <property type="entry name" value="Spore_GerAC"/>
    <property type="match status" value="1"/>
</dbReference>
<dbReference type="InterPro" id="IPR038501">
    <property type="entry name" value="Spore_GerAC_C_sf"/>
</dbReference>
<dbReference type="Proteomes" id="UP000290649">
    <property type="component" value="Unassembled WGS sequence"/>
</dbReference>
<name>A0A4Q0VU63_9BACI</name>
<dbReference type="Gene3D" id="6.20.190.10">
    <property type="entry name" value="Nutrient germinant receptor protein C, domain 1"/>
    <property type="match status" value="1"/>
</dbReference>
<dbReference type="InterPro" id="IPR046953">
    <property type="entry name" value="Spore_GerAC-like_C"/>
</dbReference>
<evidence type="ECO:0000256" key="7">
    <source>
        <dbReference type="ARBA" id="ARBA00023288"/>
    </source>
</evidence>
<reference evidence="10 11" key="1">
    <citation type="journal article" date="2019" name="Int. J. Syst. Evol. Microbiol.">
        <title>Anaerobacillus alkaliphilus sp. nov., a novel alkaliphilic and moderately halophilic bacterium.</title>
        <authorList>
            <person name="Borsodi A.K."/>
            <person name="Aszalos J.M."/>
            <person name="Bihari P."/>
            <person name="Nagy I."/>
            <person name="Schumann P."/>
            <person name="Sproer C."/>
            <person name="Kovacs A.L."/>
            <person name="Boka K."/>
            <person name="Dobosy P."/>
            <person name="Ovari M."/>
            <person name="Szili-Kovacs T."/>
            <person name="Toth E."/>
        </authorList>
    </citation>
    <scope>NUCLEOTIDE SEQUENCE [LARGE SCALE GENOMIC DNA]</scope>
    <source>
        <strain evidence="10 11">B16-10</strain>
    </source>
</reference>
<dbReference type="GO" id="GO:0016020">
    <property type="term" value="C:membrane"/>
    <property type="evidence" value="ECO:0007669"/>
    <property type="project" value="UniProtKB-SubCell"/>
</dbReference>
<dbReference type="InterPro" id="IPR057336">
    <property type="entry name" value="GerAC_N"/>
</dbReference>
<evidence type="ECO:0000256" key="4">
    <source>
        <dbReference type="ARBA" id="ARBA00022729"/>
    </source>
</evidence>
<dbReference type="Pfam" id="PF25198">
    <property type="entry name" value="Spore_GerAC_N"/>
    <property type="match status" value="1"/>
</dbReference>
<evidence type="ECO:0000259" key="9">
    <source>
        <dbReference type="Pfam" id="PF25198"/>
    </source>
</evidence>
<evidence type="ECO:0000256" key="3">
    <source>
        <dbReference type="ARBA" id="ARBA00022544"/>
    </source>
</evidence>
<dbReference type="InterPro" id="IPR008844">
    <property type="entry name" value="Spore_GerAC-like"/>
</dbReference>
<keyword evidence="11" id="KW-1185">Reference proteome</keyword>
<dbReference type="RefSeq" id="WP_129078693.1">
    <property type="nucleotide sequence ID" value="NZ_QOUX01000042.1"/>
</dbReference>
<dbReference type="PANTHER" id="PTHR35789:SF1">
    <property type="entry name" value="SPORE GERMINATION PROTEIN B3"/>
    <property type="match status" value="1"/>
</dbReference>
<dbReference type="NCBIfam" id="TIGR02887">
    <property type="entry name" value="spore_ger_x_C"/>
    <property type="match status" value="1"/>
</dbReference>
<sequence length="394" mass="45161">MKWYLVLLSILLLLTGCWDSEELNEISLVTGIAIDKGENYKYKLTVEVLNPPALQTENVGDQSASIIFSLEGDSVGELARKMNIGFTRKLKYSHMRIAVFSKQIVEEGMLEFIDFFEADREIRNDFNVLVVDNVQAHDVLKVTYPIQRSSSLKINTQADTMVQEWGGDVDNRLKDLIRALSSTGREPVLTMYKVEGEVEKGNRLENMEKVEIDTIVVIEGLAIFEKLEYKGTLPIKDIRNFLLLQDKLNNTSITAACANDKVMTARITSSKRKIKAAYKQDIPHINIDIDLEGRMDLIQCSVDVTMLDTYLDIENKIAKAFEGEIEQTIEVLQNEYQLDIFGFGEDMERQDYKNFKKNEDNWNQEFARAKINVDVKLKIRRSGLITNPVFEYIE</sequence>
<keyword evidence="3" id="KW-0309">Germination</keyword>
<dbReference type="AlphaFoldDB" id="A0A4Q0VU63"/>
<accession>A0A4Q0VU63</accession>
<evidence type="ECO:0000256" key="5">
    <source>
        <dbReference type="ARBA" id="ARBA00023136"/>
    </source>
</evidence>
<comment type="caution">
    <text evidence="10">The sequence shown here is derived from an EMBL/GenBank/DDBJ whole genome shotgun (WGS) entry which is preliminary data.</text>
</comment>
<proteinExistence type="inferred from homology"/>
<feature type="domain" description="Spore germination protein N-terminal" evidence="9">
    <location>
        <begin position="19"/>
        <end position="193"/>
    </location>
</feature>
<evidence type="ECO:0000313" key="11">
    <source>
        <dbReference type="Proteomes" id="UP000290649"/>
    </source>
</evidence>
<dbReference type="GO" id="GO:0009847">
    <property type="term" value="P:spore germination"/>
    <property type="evidence" value="ECO:0007669"/>
    <property type="project" value="InterPro"/>
</dbReference>
<keyword evidence="7" id="KW-0449">Lipoprotein</keyword>
<dbReference type="Gene3D" id="3.30.300.210">
    <property type="entry name" value="Nutrient germinant receptor protein C, domain 3"/>
    <property type="match status" value="1"/>
</dbReference>
<organism evidence="10 11">
    <name type="scientific">Anaerobacillus alkaliphilus</name>
    <dbReference type="NCBI Taxonomy" id="1548597"/>
    <lineage>
        <taxon>Bacteria</taxon>
        <taxon>Bacillati</taxon>
        <taxon>Bacillota</taxon>
        <taxon>Bacilli</taxon>
        <taxon>Bacillales</taxon>
        <taxon>Bacillaceae</taxon>
        <taxon>Anaerobacillus</taxon>
    </lineage>
</organism>
<dbReference type="EMBL" id="QOUX01000042">
    <property type="protein sequence ID" value="RXI99837.1"/>
    <property type="molecule type" value="Genomic_DNA"/>
</dbReference>
<keyword evidence="4" id="KW-0732">Signal</keyword>
<dbReference type="OrthoDB" id="9816067at2"/>